<evidence type="ECO:0000256" key="2">
    <source>
        <dbReference type="ARBA" id="ARBA00023015"/>
    </source>
</evidence>
<evidence type="ECO:0000313" key="8">
    <source>
        <dbReference type="EMBL" id="KZE38085.1"/>
    </source>
</evidence>
<dbReference type="Pfam" id="PF04542">
    <property type="entry name" value="Sigma70_r2"/>
    <property type="match status" value="1"/>
</dbReference>
<dbReference type="InterPro" id="IPR039425">
    <property type="entry name" value="RNA_pol_sigma-70-like"/>
</dbReference>
<evidence type="ECO:0000256" key="3">
    <source>
        <dbReference type="ARBA" id="ARBA00023082"/>
    </source>
</evidence>
<dbReference type="InterPro" id="IPR013249">
    <property type="entry name" value="RNA_pol_sigma70_r4_t2"/>
</dbReference>
<evidence type="ECO:0000256" key="4">
    <source>
        <dbReference type="ARBA" id="ARBA00023163"/>
    </source>
</evidence>
<dbReference type="PANTHER" id="PTHR43133">
    <property type="entry name" value="RNA POLYMERASE ECF-TYPE SIGMA FACTO"/>
    <property type="match status" value="1"/>
</dbReference>
<keyword evidence="2" id="KW-0805">Transcription regulation</keyword>
<protein>
    <submittedName>
        <fullName evidence="8">RNA polymerase subunit sigma</fullName>
    </submittedName>
</protein>
<feature type="region of interest" description="Disordered" evidence="5">
    <location>
        <begin position="83"/>
        <end position="103"/>
    </location>
</feature>
<feature type="domain" description="RNA polymerase sigma factor 70 region 4 type 2" evidence="7">
    <location>
        <begin position="120"/>
        <end position="161"/>
    </location>
</feature>
<dbReference type="InterPro" id="IPR014284">
    <property type="entry name" value="RNA_pol_sigma-70_dom"/>
</dbReference>
<dbReference type="Proteomes" id="UP000076490">
    <property type="component" value="Unassembled WGS sequence"/>
</dbReference>
<dbReference type="RefSeq" id="WP_063179244.1">
    <property type="nucleotide sequence ID" value="NZ_LQNT01000009.1"/>
</dbReference>
<evidence type="ECO:0000259" key="6">
    <source>
        <dbReference type="Pfam" id="PF04542"/>
    </source>
</evidence>
<evidence type="ECO:0000259" key="7">
    <source>
        <dbReference type="Pfam" id="PF08281"/>
    </source>
</evidence>
<dbReference type="SUPFAM" id="SSF88659">
    <property type="entry name" value="Sigma3 and sigma4 domains of RNA polymerase sigma factors"/>
    <property type="match status" value="1"/>
</dbReference>
<evidence type="ECO:0000313" key="9">
    <source>
        <dbReference type="Proteomes" id="UP000076490"/>
    </source>
</evidence>
<dbReference type="GO" id="GO:0016987">
    <property type="term" value="F:sigma factor activity"/>
    <property type="evidence" value="ECO:0007669"/>
    <property type="project" value="UniProtKB-KW"/>
</dbReference>
<dbReference type="InterPro" id="IPR036388">
    <property type="entry name" value="WH-like_DNA-bd_sf"/>
</dbReference>
<dbReference type="GO" id="GO:0003677">
    <property type="term" value="F:DNA binding"/>
    <property type="evidence" value="ECO:0007669"/>
    <property type="project" value="InterPro"/>
</dbReference>
<reference evidence="8 9" key="1">
    <citation type="submission" date="2016-01" db="EMBL/GenBank/DDBJ databases">
        <title>Whole genome sequencing of Bhargavaea cecembensis T14.</title>
        <authorList>
            <person name="Hong K.W."/>
        </authorList>
    </citation>
    <scope>NUCLEOTIDE SEQUENCE [LARGE SCALE GENOMIC DNA]</scope>
    <source>
        <strain evidence="8 9">T14</strain>
    </source>
</reference>
<sequence>MDESVFHRIYEEYHQDVYRFLIYLTKDRTLSEDLLHEVYVRVLKSFGNFQGKSSERTWLFSIARNVAFDHFRRAAVRRKRTDESFDWETEQPADRGPTPEEAAVHGDEMGRLFGVLDACTEDQRIVLIMRYLQELSIAETAEVLGWTEAKVKTTQHRAVKKARELLEKSDGLGGGGR</sequence>
<dbReference type="NCBIfam" id="TIGR02937">
    <property type="entry name" value="sigma70-ECF"/>
    <property type="match status" value="1"/>
</dbReference>
<name>A0A165GXP7_9BACL</name>
<evidence type="ECO:0000256" key="5">
    <source>
        <dbReference type="SAM" id="MobiDB-lite"/>
    </source>
</evidence>
<comment type="caution">
    <text evidence="8">The sequence shown here is derived from an EMBL/GenBank/DDBJ whole genome shotgun (WGS) entry which is preliminary data.</text>
</comment>
<dbReference type="OrthoDB" id="9794508at2"/>
<dbReference type="CDD" id="cd06171">
    <property type="entry name" value="Sigma70_r4"/>
    <property type="match status" value="1"/>
</dbReference>
<dbReference type="GO" id="GO:0006352">
    <property type="term" value="P:DNA-templated transcription initiation"/>
    <property type="evidence" value="ECO:0007669"/>
    <property type="project" value="InterPro"/>
</dbReference>
<gene>
    <name evidence="8" type="ORF">AV656_03925</name>
</gene>
<dbReference type="InterPro" id="IPR013324">
    <property type="entry name" value="RNA_pol_sigma_r3/r4-like"/>
</dbReference>
<dbReference type="AlphaFoldDB" id="A0A165GXP7"/>
<proteinExistence type="inferred from homology"/>
<dbReference type="Gene3D" id="1.10.10.10">
    <property type="entry name" value="Winged helix-like DNA-binding domain superfamily/Winged helix DNA-binding domain"/>
    <property type="match status" value="1"/>
</dbReference>
<dbReference type="EMBL" id="LQNT01000009">
    <property type="protein sequence ID" value="KZE38085.1"/>
    <property type="molecule type" value="Genomic_DNA"/>
</dbReference>
<dbReference type="Pfam" id="PF08281">
    <property type="entry name" value="Sigma70_r4_2"/>
    <property type="match status" value="1"/>
</dbReference>
<accession>A0A165GXP7</accession>
<keyword evidence="4" id="KW-0804">Transcription</keyword>
<dbReference type="InterPro" id="IPR007627">
    <property type="entry name" value="RNA_pol_sigma70_r2"/>
</dbReference>
<comment type="similarity">
    <text evidence="1">Belongs to the sigma-70 factor family. ECF subfamily.</text>
</comment>
<feature type="domain" description="RNA polymerase sigma-70 region 2" evidence="6">
    <location>
        <begin position="9"/>
        <end position="75"/>
    </location>
</feature>
<dbReference type="PANTHER" id="PTHR43133:SF60">
    <property type="entry name" value="RNA POLYMERASE SIGMA FACTOR SIGV"/>
    <property type="match status" value="1"/>
</dbReference>
<organism evidence="8 9">
    <name type="scientific">Bhargavaea cecembensis</name>
    <dbReference type="NCBI Taxonomy" id="394098"/>
    <lineage>
        <taxon>Bacteria</taxon>
        <taxon>Bacillati</taxon>
        <taxon>Bacillota</taxon>
        <taxon>Bacilli</taxon>
        <taxon>Bacillales</taxon>
        <taxon>Caryophanaceae</taxon>
        <taxon>Bhargavaea</taxon>
    </lineage>
</organism>
<dbReference type="Gene3D" id="1.10.1740.10">
    <property type="match status" value="1"/>
</dbReference>
<evidence type="ECO:0000256" key="1">
    <source>
        <dbReference type="ARBA" id="ARBA00010641"/>
    </source>
</evidence>
<dbReference type="InterPro" id="IPR013325">
    <property type="entry name" value="RNA_pol_sigma_r2"/>
</dbReference>
<dbReference type="SUPFAM" id="SSF88946">
    <property type="entry name" value="Sigma2 domain of RNA polymerase sigma factors"/>
    <property type="match status" value="1"/>
</dbReference>
<keyword evidence="3" id="KW-0731">Sigma factor</keyword>